<dbReference type="InterPro" id="IPR020843">
    <property type="entry name" value="ER"/>
</dbReference>
<evidence type="ECO:0000256" key="1">
    <source>
        <dbReference type="SAM" id="MobiDB-lite"/>
    </source>
</evidence>
<keyword evidence="4" id="KW-1185">Reference proteome</keyword>
<accession>A0A0G4NUZ9</accession>
<dbReference type="PANTHER" id="PTHR43482">
    <property type="entry name" value="PROTEIN AST1-RELATED"/>
    <property type="match status" value="1"/>
</dbReference>
<dbReference type="Pfam" id="PF08240">
    <property type="entry name" value="ADH_N"/>
    <property type="match status" value="1"/>
</dbReference>
<gene>
    <name evidence="3" type="ORF">PCAMFM013_S001g000842</name>
</gene>
<dbReference type="SUPFAM" id="SSF51735">
    <property type="entry name" value="NAD(P)-binding Rossmann-fold domains"/>
    <property type="match status" value="1"/>
</dbReference>
<feature type="domain" description="Enoyl reductase (ER)" evidence="2">
    <location>
        <begin position="24"/>
        <end position="339"/>
    </location>
</feature>
<proteinExistence type="predicted"/>
<feature type="compositionally biased region" description="Polar residues" evidence="1">
    <location>
        <begin position="27"/>
        <end position="39"/>
    </location>
</feature>
<feature type="compositionally biased region" description="Pro residues" evidence="1">
    <location>
        <begin position="8"/>
        <end position="21"/>
    </location>
</feature>
<evidence type="ECO:0000313" key="4">
    <source>
        <dbReference type="Proteomes" id="UP000053732"/>
    </source>
</evidence>
<dbReference type="Gene3D" id="3.90.180.10">
    <property type="entry name" value="Medium-chain alcohol dehydrogenases, catalytic domain"/>
    <property type="match status" value="1"/>
</dbReference>
<dbReference type="SMART" id="SM00829">
    <property type="entry name" value="PKS_ER"/>
    <property type="match status" value="1"/>
</dbReference>
<evidence type="ECO:0000259" key="2">
    <source>
        <dbReference type="SMART" id="SM00829"/>
    </source>
</evidence>
<dbReference type="InterPro" id="IPR036291">
    <property type="entry name" value="NAD(P)-bd_dom_sf"/>
</dbReference>
<dbReference type="CDD" id="cd05289">
    <property type="entry name" value="MDR_like_2"/>
    <property type="match status" value="1"/>
</dbReference>
<dbReference type="SUPFAM" id="SSF50129">
    <property type="entry name" value="GroES-like"/>
    <property type="match status" value="1"/>
</dbReference>
<dbReference type="STRING" id="1429867.A0A0G4NUZ9"/>
<dbReference type="InterPro" id="IPR011032">
    <property type="entry name" value="GroES-like_sf"/>
</dbReference>
<evidence type="ECO:0000313" key="3">
    <source>
        <dbReference type="EMBL" id="CRL17882.1"/>
    </source>
</evidence>
<dbReference type="GO" id="GO:0016491">
    <property type="term" value="F:oxidoreductase activity"/>
    <property type="evidence" value="ECO:0007669"/>
    <property type="project" value="InterPro"/>
</dbReference>
<feature type="region of interest" description="Disordered" evidence="1">
    <location>
        <begin position="1"/>
        <end position="39"/>
    </location>
</feature>
<dbReference type="Proteomes" id="UP000053732">
    <property type="component" value="Unassembled WGS sequence"/>
</dbReference>
<sequence>MQAIRVHPAPPSATPYSPTNPAPTTALHNDQTPIPTPTAPNQLLIQIKATTIIRDMLTWPETYYQPYAIPGHDFSGIVASVSPGSTTTLKPGSAVFGMTSADRGSTWASYALVTTDEVALKPESLGWEEAAALPLSAQTAYEALFVHAGLQPPLLGGSAQLEPQNQQEKDYQQAGQLGKRVLVTGAAGGVGIFLVQLAARAGVHVVAASGSVARNGEFLKELGADEVVEYADLESGQEGRFDVIVDSVGGEVLERCWGLVKEGGALISVDSASFDFVEAHAKRGLKRDGIKALFFIIEGSGEVLRALSELTARGELRSFVAASFGIDRVKEAYDYANGRFDGRGNTSSLSVENSNYRPIRLGRSTQLAQIIAQMQTMTSITEMLQGKRP</sequence>
<name>A0A0G4NUZ9_PENC3</name>
<dbReference type="InterPro" id="IPR052585">
    <property type="entry name" value="Lipid_raft_assoc_Zn_ADH"/>
</dbReference>
<reference evidence="3 4" key="1">
    <citation type="journal article" date="2014" name="Nat. Commun.">
        <title>Multiple recent horizontal transfers of a large genomic region in cheese making fungi.</title>
        <authorList>
            <person name="Cheeseman K."/>
            <person name="Ropars J."/>
            <person name="Renault P."/>
            <person name="Dupont J."/>
            <person name="Gouzy J."/>
            <person name="Branca A."/>
            <person name="Abraham A.L."/>
            <person name="Ceppi M."/>
            <person name="Conseiller E."/>
            <person name="Debuchy R."/>
            <person name="Malagnac F."/>
            <person name="Goarin A."/>
            <person name="Silar P."/>
            <person name="Lacoste S."/>
            <person name="Sallet E."/>
            <person name="Bensimon A."/>
            <person name="Giraud T."/>
            <person name="Brygoo Y."/>
        </authorList>
    </citation>
    <scope>NUCLEOTIDE SEQUENCE [LARGE SCALE GENOMIC DNA]</scope>
    <source>
        <strain evidence="4">FM 013</strain>
    </source>
</reference>
<dbReference type="PANTHER" id="PTHR43482:SF4">
    <property type="entry name" value="ALCOHOL DEHYDROGENASE, PUTATIVE (AFU_ORTHOLOGUE AFUA_7G06260)-RELATED"/>
    <property type="match status" value="1"/>
</dbReference>
<dbReference type="Pfam" id="PF13602">
    <property type="entry name" value="ADH_zinc_N_2"/>
    <property type="match status" value="1"/>
</dbReference>
<dbReference type="EMBL" id="HG793134">
    <property type="protein sequence ID" value="CRL17882.1"/>
    <property type="molecule type" value="Genomic_DNA"/>
</dbReference>
<dbReference type="Gene3D" id="3.40.50.720">
    <property type="entry name" value="NAD(P)-binding Rossmann-like Domain"/>
    <property type="match status" value="1"/>
</dbReference>
<organism evidence="3 4">
    <name type="scientific">Penicillium camemberti (strain FM 013)</name>
    <dbReference type="NCBI Taxonomy" id="1429867"/>
    <lineage>
        <taxon>Eukaryota</taxon>
        <taxon>Fungi</taxon>
        <taxon>Dikarya</taxon>
        <taxon>Ascomycota</taxon>
        <taxon>Pezizomycotina</taxon>
        <taxon>Eurotiomycetes</taxon>
        <taxon>Eurotiomycetidae</taxon>
        <taxon>Eurotiales</taxon>
        <taxon>Aspergillaceae</taxon>
        <taxon>Penicillium</taxon>
    </lineage>
</organism>
<dbReference type="InterPro" id="IPR013154">
    <property type="entry name" value="ADH-like_N"/>
</dbReference>
<protein>
    <submittedName>
        <fullName evidence="3">Alcohol dehydrogenase superfamily, zinc-containing</fullName>
    </submittedName>
</protein>
<dbReference type="AlphaFoldDB" id="A0A0G4NUZ9"/>